<keyword evidence="1 2" id="KW-0238">DNA-binding</keyword>
<dbReference type="InterPro" id="IPR009057">
    <property type="entry name" value="Homeodomain-like_sf"/>
</dbReference>
<dbReference type="RefSeq" id="WP_119846305.1">
    <property type="nucleotide sequence ID" value="NZ_CP032412.1"/>
</dbReference>
<dbReference type="Proteomes" id="UP000266552">
    <property type="component" value="Chromosome"/>
</dbReference>
<dbReference type="AlphaFoldDB" id="A0A385TEJ2"/>
<evidence type="ECO:0000256" key="2">
    <source>
        <dbReference type="PROSITE-ProRule" id="PRU00335"/>
    </source>
</evidence>
<dbReference type="PRINTS" id="PR00455">
    <property type="entry name" value="HTHTETR"/>
</dbReference>
<dbReference type="SUPFAM" id="SSF46689">
    <property type="entry name" value="Homeodomain-like"/>
    <property type="match status" value="1"/>
</dbReference>
<evidence type="ECO:0000313" key="4">
    <source>
        <dbReference type="EMBL" id="AYB42079.1"/>
    </source>
</evidence>
<feature type="domain" description="HTH tetR-type" evidence="3">
    <location>
        <begin position="6"/>
        <end position="66"/>
    </location>
</feature>
<dbReference type="GO" id="GO:0003677">
    <property type="term" value="F:DNA binding"/>
    <property type="evidence" value="ECO:0007669"/>
    <property type="project" value="UniProtKB-UniRule"/>
</dbReference>
<evidence type="ECO:0000313" key="5">
    <source>
        <dbReference type="Proteomes" id="UP000266552"/>
    </source>
</evidence>
<dbReference type="Gene3D" id="1.10.357.10">
    <property type="entry name" value="Tetracycline Repressor, domain 2"/>
    <property type="match status" value="1"/>
</dbReference>
<organism evidence="4 5">
    <name type="scientific">Paenibacillus lautus</name>
    <name type="common">Bacillus lautus</name>
    <dbReference type="NCBI Taxonomy" id="1401"/>
    <lineage>
        <taxon>Bacteria</taxon>
        <taxon>Bacillati</taxon>
        <taxon>Bacillota</taxon>
        <taxon>Bacilli</taxon>
        <taxon>Bacillales</taxon>
        <taxon>Paenibacillaceae</taxon>
        <taxon>Paenibacillus</taxon>
    </lineage>
</organism>
<evidence type="ECO:0000259" key="3">
    <source>
        <dbReference type="PROSITE" id="PS50977"/>
    </source>
</evidence>
<proteinExistence type="predicted"/>
<reference evidence="4 5" key="1">
    <citation type="submission" date="2018-09" db="EMBL/GenBank/DDBJ databases">
        <title>Genome Sequence of Paenibacillus lautus Strain E7593-69, Azo Dye-Degrading Bacteria, Isolated from Commercial Tattoo Inks.</title>
        <authorList>
            <person name="Nho S.W."/>
            <person name="Kim S.-J."/>
            <person name="Kweon O."/>
            <person name="Cerniglia C.E."/>
        </authorList>
    </citation>
    <scope>NUCLEOTIDE SEQUENCE [LARGE SCALE GENOMIC DNA]</scope>
    <source>
        <strain evidence="4 5">E7593-69</strain>
    </source>
</reference>
<dbReference type="PANTHER" id="PTHR43479">
    <property type="entry name" value="ACREF/ENVCD OPERON REPRESSOR-RELATED"/>
    <property type="match status" value="1"/>
</dbReference>
<evidence type="ECO:0000256" key="1">
    <source>
        <dbReference type="ARBA" id="ARBA00023125"/>
    </source>
</evidence>
<accession>A0A385TEJ2</accession>
<dbReference type="PANTHER" id="PTHR43479:SF11">
    <property type="entry name" value="ACREF_ENVCD OPERON REPRESSOR-RELATED"/>
    <property type="match status" value="1"/>
</dbReference>
<dbReference type="InterPro" id="IPR050624">
    <property type="entry name" value="HTH-type_Tx_Regulator"/>
</dbReference>
<protein>
    <submittedName>
        <fullName evidence="4">TetR/AcrR family transcriptional regulator</fullName>
    </submittedName>
</protein>
<gene>
    <name evidence="4" type="ORF">D5F53_01715</name>
</gene>
<keyword evidence="5" id="KW-1185">Reference proteome</keyword>
<sequence>MARERKFSTQLLFQTGKDLLLRHGYEGFTFGMLADRLKVARGTIYKYYENKEEFIMDYMVYEMRRFLKDLGDFEKSEGFEKQLRELLNIIHKHSNIHQILGMNQQIPVEAGDKVRSNKELLEKLHMEMYGRFQGFIKQGRAEDLLNPGLPDQLVLGMIFQTINIPNHEGLPKTEWLDAIQLMICHGIYKNN</sequence>
<dbReference type="EMBL" id="CP032412">
    <property type="protein sequence ID" value="AYB42079.1"/>
    <property type="molecule type" value="Genomic_DNA"/>
</dbReference>
<dbReference type="PROSITE" id="PS50977">
    <property type="entry name" value="HTH_TETR_2"/>
    <property type="match status" value="1"/>
</dbReference>
<dbReference type="InterPro" id="IPR001647">
    <property type="entry name" value="HTH_TetR"/>
</dbReference>
<dbReference type="KEGG" id="plw:D5F53_01715"/>
<name>A0A385TEJ2_PAELA</name>
<dbReference type="Pfam" id="PF00440">
    <property type="entry name" value="TetR_N"/>
    <property type="match status" value="1"/>
</dbReference>
<feature type="DNA-binding region" description="H-T-H motif" evidence="2">
    <location>
        <begin position="29"/>
        <end position="48"/>
    </location>
</feature>